<dbReference type="PANTHER" id="PTHR35340:SF5">
    <property type="entry name" value="ASST-DOMAIN-CONTAINING PROTEIN"/>
    <property type="match status" value="1"/>
</dbReference>
<feature type="chain" id="PRO_5013096057" evidence="1">
    <location>
        <begin position="23"/>
        <end position="542"/>
    </location>
</feature>
<dbReference type="STRING" id="1141098.A0A1Y2DXP6"/>
<protein>
    <submittedName>
        <fullName evidence="2">ASST-domain-containing protein</fullName>
    </submittedName>
</protein>
<dbReference type="InterPro" id="IPR039535">
    <property type="entry name" value="ASST-like"/>
</dbReference>
<keyword evidence="3" id="KW-1185">Reference proteome</keyword>
<dbReference type="PANTHER" id="PTHR35340">
    <property type="entry name" value="PQQ ENZYME REPEAT PROTEIN-RELATED"/>
    <property type="match status" value="1"/>
</dbReference>
<comment type="caution">
    <text evidence="2">The sequence shown here is derived from an EMBL/GenBank/DDBJ whole genome shotgun (WGS) entry which is preliminary data.</text>
</comment>
<feature type="signal peptide" evidence="1">
    <location>
        <begin position="1"/>
        <end position="22"/>
    </location>
</feature>
<name>A0A1Y2DXP6_9PEZI</name>
<dbReference type="Pfam" id="PF14269">
    <property type="entry name" value="Arylsulfotran_2"/>
    <property type="match status" value="1"/>
</dbReference>
<evidence type="ECO:0000256" key="1">
    <source>
        <dbReference type="SAM" id="SignalP"/>
    </source>
</evidence>
<dbReference type="InParanoid" id="A0A1Y2DXP6"/>
<dbReference type="AlphaFoldDB" id="A0A1Y2DXP6"/>
<dbReference type="Proteomes" id="UP000193689">
    <property type="component" value="Unassembled WGS sequence"/>
</dbReference>
<dbReference type="EMBL" id="MCFJ01000007">
    <property type="protein sequence ID" value="ORY64023.1"/>
    <property type="molecule type" value="Genomic_DNA"/>
</dbReference>
<accession>A0A1Y2DXP6</accession>
<organism evidence="2 3">
    <name type="scientific">Pseudomassariella vexata</name>
    <dbReference type="NCBI Taxonomy" id="1141098"/>
    <lineage>
        <taxon>Eukaryota</taxon>
        <taxon>Fungi</taxon>
        <taxon>Dikarya</taxon>
        <taxon>Ascomycota</taxon>
        <taxon>Pezizomycotina</taxon>
        <taxon>Sordariomycetes</taxon>
        <taxon>Xylariomycetidae</taxon>
        <taxon>Amphisphaeriales</taxon>
        <taxon>Pseudomassariaceae</taxon>
        <taxon>Pseudomassariella</taxon>
    </lineage>
</organism>
<dbReference type="RefSeq" id="XP_040715437.1">
    <property type="nucleotide sequence ID" value="XM_040856070.1"/>
</dbReference>
<reference evidence="2 3" key="1">
    <citation type="submission" date="2016-07" db="EMBL/GenBank/DDBJ databases">
        <title>Pervasive Adenine N6-methylation of Active Genes in Fungi.</title>
        <authorList>
            <consortium name="DOE Joint Genome Institute"/>
            <person name="Mondo S.J."/>
            <person name="Dannebaum R.O."/>
            <person name="Kuo R.C."/>
            <person name="Labutti K."/>
            <person name="Haridas S."/>
            <person name="Kuo A."/>
            <person name="Salamov A."/>
            <person name="Ahrendt S.R."/>
            <person name="Lipzen A."/>
            <person name="Sullivan W."/>
            <person name="Andreopoulos W.B."/>
            <person name="Clum A."/>
            <person name="Lindquist E."/>
            <person name="Daum C."/>
            <person name="Ramamoorthy G.K."/>
            <person name="Gryganskyi A."/>
            <person name="Culley D."/>
            <person name="Magnuson J.K."/>
            <person name="James T.Y."/>
            <person name="O'Malley M.A."/>
            <person name="Stajich J.E."/>
            <person name="Spatafora J.W."/>
            <person name="Visel A."/>
            <person name="Grigoriev I.V."/>
        </authorList>
    </citation>
    <scope>NUCLEOTIDE SEQUENCE [LARGE SCALE GENOMIC DNA]</scope>
    <source>
        <strain evidence="2 3">CBS 129021</strain>
    </source>
</reference>
<evidence type="ECO:0000313" key="2">
    <source>
        <dbReference type="EMBL" id="ORY64023.1"/>
    </source>
</evidence>
<dbReference type="GeneID" id="63772282"/>
<dbReference type="InterPro" id="IPR053143">
    <property type="entry name" value="Arylsulfate_ST"/>
</dbReference>
<keyword evidence="1" id="KW-0732">Signal</keyword>
<gene>
    <name evidence="2" type="ORF">BCR38DRAFT_343923</name>
</gene>
<dbReference type="OrthoDB" id="5427350at2759"/>
<proteinExistence type="predicted"/>
<evidence type="ECO:0000313" key="3">
    <source>
        <dbReference type="Proteomes" id="UP000193689"/>
    </source>
</evidence>
<sequence>MHSFIVYTVAASLANLVQFAAADHRLVYDAEGYNGGAFGRRPNQTYLSTKIASPLFQINSWNRTTTDDSKYLFLGLWNPLGGSAGPMIFSTEDFSLVYADWSWPSTHNTRVQKFKGVDYLTFYEGAQKDGHSSGNCLMLDSSYNVAYNITTRNVSSTVDMHECEVTEDGTVLISVYESIWTNLTGVGGPQRGELLDSIVQEIDIETNELLFMWKASEHTNVTDTYSHYHRSEGGWDFFHLNSVQKTKEGNYLISARHFHTLTYVNGSTGETIWTLGGKQNDFTDISNGSATDFGWQHHARFRDDDLTQLTFFDNHALKTEIGCKKDCSRGRHVELNYDDMTVRLVQDYFHPTSLTSTARGGYTVVPNGNVLISWGVNPAFTEYTPDGECVQDVQFDLWDPKAEGRGHYRAFKMDWVGKPSWDPSIASVIEPYGGSKVAVSWNGATEIASWELYTGDTQTTVTELSHTIKKTGFETIMVIGPGPKYARATALDKDGHVLGKTPVIDLWSGETTPVIEIPASVAVSDFLSGFYLYFLRIISFYR</sequence>